<reference evidence="2 3" key="1">
    <citation type="submission" date="2019-12" db="EMBL/GenBank/DDBJ databases">
        <authorList>
            <person name="Yang R."/>
        </authorList>
    </citation>
    <scope>NUCLEOTIDE SEQUENCE [LARGE SCALE GENOMIC DNA]</scope>
    <source>
        <strain evidence="2 3">DONG20-135</strain>
    </source>
</reference>
<keyword evidence="2" id="KW-0808">Transferase</keyword>
<protein>
    <submittedName>
        <fullName evidence="2">GNAT family N-acetyltransferase</fullName>
    </submittedName>
</protein>
<accession>A0A6N8UDE3</accession>
<gene>
    <name evidence="2" type="ORF">GSF08_10980</name>
</gene>
<evidence type="ECO:0000259" key="1">
    <source>
        <dbReference type="PROSITE" id="PS51186"/>
    </source>
</evidence>
<dbReference type="EMBL" id="WUUQ01000007">
    <property type="protein sequence ID" value="MXQ74449.1"/>
    <property type="molecule type" value="Genomic_DNA"/>
</dbReference>
<dbReference type="AlphaFoldDB" id="A0A6N8UDE3"/>
<sequence length="146" mass="17336">MQVRTFKQDDQTEYYQMAEAFYHSDAAVTNITKGQLRRTFQEIMKNSPYVKGMMLCEASQIVGYALLTFSWSCEMDGIIVTVDELFIKPKYRSHRYGSQFFKWLETAYDIDDYSYFLEVNPENPRARKLYERLGYRTCPYIAMLKS</sequence>
<dbReference type="Gene3D" id="3.40.630.30">
    <property type="match status" value="1"/>
</dbReference>
<dbReference type="SUPFAM" id="SSF55729">
    <property type="entry name" value="Acyl-CoA N-acyltransferases (Nat)"/>
    <property type="match status" value="1"/>
</dbReference>
<dbReference type="PROSITE" id="PS51186">
    <property type="entry name" value="GNAT"/>
    <property type="match status" value="1"/>
</dbReference>
<keyword evidence="3" id="KW-1185">Reference proteome</keyword>
<dbReference type="GO" id="GO:0016747">
    <property type="term" value="F:acyltransferase activity, transferring groups other than amino-acyl groups"/>
    <property type="evidence" value="ECO:0007669"/>
    <property type="project" value="InterPro"/>
</dbReference>
<name>A0A6N8UDE3_9FIRM</name>
<reference evidence="2 3" key="2">
    <citation type="submission" date="2020-01" db="EMBL/GenBank/DDBJ databases">
        <title>Clostridiaceae sp. nov. isolated from the gut of human by culturomics.</title>
        <authorList>
            <person name="Chang Y."/>
        </authorList>
    </citation>
    <scope>NUCLEOTIDE SEQUENCE [LARGE SCALE GENOMIC DNA]</scope>
    <source>
        <strain evidence="2 3">DONG20-135</strain>
    </source>
</reference>
<dbReference type="Proteomes" id="UP000434036">
    <property type="component" value="Unassembled WGS sequence"/>
</dbReference>
<organism evidence="2 3">
    <name type="scientific">Copranaerobaculum intestinale</name>
    <dbReference type="NCBI Taxonomy" id="2692629"/>
    <lineage>
        <taxon>Bacteria</taxon>
        <taxon>Bacillati</taxon>
        <taxon>Bacillota</taxon>
        <taxon>Erysipelotrichia</taxon>
        <taxon>Erysipelotrichales</taxon>
        <taxon>Erysipelotrichaceae</taxon>
        <taxon>Copranaerobaculum</taxon>
    </lineage>
</organism>
<dbReference type="RefSeq" id="WP_160625835.1">
    <property type="nucleotide sequence ID" value="NZ_WUUQ01000007.1"/>
</dbReference>
<evidence type="ECO:0000313" key="2">
    <source>
        <dbReference type="EMBL" id="MXQ74449.1"/>
    </source>
</evidence>
<dbReference type="Pfam" id="PF00583">
    <property type="entry name" value="Acetyltransf_1"/>
    <property type="match status" value="1"/>
</dbReference>
<dbReference type="InterPro" id="IPR016181">
    <property type="entry name" value="Acyl_CoA_acyltransferase"/>
</dbReference>
<dbReference type="CDD" id="cd04301">
    <property type="entry name" value="NAT_SF"/>
    <property type="match status" value="1"/>
</dbReference>
<dbReference type="InterPro" id="IPR000182">
    <property type="entry name" value="GNAT_dom"/>
</dbReference>
<proteinExistence type="predicted"/>
<comment type="caution">
    <text evidence="2">The sequence shown here is derived from an EMBL/GenBank/DDBJ whole genome shotgun (WGS) entry which is preliminary data.</text>
</comment>
<evidence type="ECO:0000313" key="3">
    <source>
        <dbReference type="Proteomes" id="UP000434036"/>
    </source>
</evidence>
<feature type="domain" description="N-acetyltransferase" evidence="1">
    <location>
        <begin position="1"/>
        <end position="146"/>
    </location>
</feature>